<feature type="domain" description="Chitin-binding type-2" evidence="8">
    <location>
        <begin position="176"/>
        <end position="232"/>
    </location>
</feature>
<evidence type="ECO:0000256" key="6">
    <source>
        <dbReference type="ARBA" id="ARBA00023180"/>
    </source>
</evidence>
<feature type="chain" id="PRO_5042846719" description="Chitin-binding type-2 domain-containing protein" evidence="7">
    <location>
        <begin position="16"/>
        <end position="1214"/>
    </location>
</feature>
<feature type="domain" description="Chitin-binding type-2" evidence="8">
    <location>
        <begin position="79"/>
        <end position="135"/>
    </location>
</feature>
<dbReference type="SMART" id="SM00494">
    <property type="entry name" value="ChtBD2"/>
    <property type="match status" value="14"/>
</dbReference>
<keyword evidence="1" id="KW-0217">Developmental protein</keyword>
<feature type="domain" description="Chitin-binding type-2" evidence="8">
    <location>
        <begin position="320"/>
        <end position="373"/>
    </location>
</feature>
<sequence length="1214" mass="127430">MRILLLLTLSGLAVGLGVDRICDGRVNGVYATSPCSNKFNHCYNGQVTIKTCPRGLVFNPDSNQCDFDSNVAGCAARAEVTCSNREDGAYTIGCSSSFFFCSNGIIHMSTCQNGLFYDVDRKTCDHKFRVRACGGHPEVEREPVTRPPLVVPTYAPTALKSYAKISGYAHVAPDLSRSCKGKTDGAHSLGSCSQQYVLCTDEVSQLAECAPGEVFGDSGDCVLLTEASGCSAAMSGISTFDCSSRQDGYYGMSCSSEFVYCNGGVAQPMKCPSLLVFNQALGYCDYPEGCSSALGLQAQSQTSAHSQQLPSVESTKSVSTSFCAMRKDGFYAEKCSADFVSCKHGAATPMRCPSGLLFNDKKGYCDYPEDCASDHSPSAQGAPTTSPPFDCKGKKDGYYSNGCVREFVYCLDGVASRMNCPPSLVFNEKEGYCDYAESCSAEFAAVAAAPTAPPLSSFASDDAVPIPSLCKGKKDGYYSNGCSAEFVYCLDGVAAPMSCPSSLVFNAEKGYCDYPERCSAAPAQAAPVPSVVAPHSVVTVQSQSATGYSPSIRSSSIDCHGRKDGYYSNGCVADFVYCVDGVASPMTCPTSLVFNEKKGYCDYVENCSAGTAPAVPVAAPADVAQPAVKTQSSVASAYVPLTSFSIIDCKGRKDGYYSDGCVPDFVYCIDGVASAMKCPSSLVFNERKGYCDYAENCAAAHPAPTPVLQVPAPSVKAHSSPAPAYVPPAPSAIECKGRKDGYYSNGCVANFVYCVNEVASPMTCPTSLVFNEKKGYCDYPESCIAGAAPVVPVPVPDAASPVQTVIRSQSSVVSSYAQHTPSSLIDCKGRKDGYYSDGCVADFVFCIDGKASPMKCPASLVFNEKKGYCDYVENCSLGPAPAVAAANPVVVAPSKTVVWTQSSVTSAHAPPTSPSTIDCKGRKDGYYSDGCVAEFVSCVDGVAFPMTCPASLVFNEKKGYCDYPESCIAGAAPAVPVPVPVPAAAKPAQTVIRSHTSAASSYAQHTPSPLIDCKGKKDGYYSNGCVADFVSCVDGVASTMTCPTSLVFNEKKGYCDYVENCSAGTVPAVPVAAPADVAQPAVRMQSSVASAYAPLTSSSNVDCKGRKDGYYSNGCVPDFVYCIDGVASAMKCPASLVFNERKGYCDYAENCAVGSTPARSAPTPVLPVPAPVRTQSSPAPPYAPPVSSSSYVWLSLTNGCLSVAEYSQFQVNRL</sequence>
<dbReference type="Proteomes" id="UP001331761">
    <property type="component" value="Unassembled WGS sequence"/>
</dbReference>
<keyword evidence="4" id="KW-0677">Repeat</keyword>
<feature type="signal peptide" evidence="7">
    <location>
        <begin position="1"/>
        <end position="15"/>
    </location>
</feature>
<evidence type="ECO:0000259" key="8">
    <source>
        <dbReference type="PROSITE" id="PS50940"/>
    </source>
</evidence>
<dbReference type="Gene3D" id="2.170.140.10">
    <property type="entry name" value="Chitin binding domain"/>
    <property type="match status" value="13"/>
</dbReference>
<keyword evidence="5" id="KW-1015">Disulfide bond</keyword>
<dbReference type="SUPFAM" id="SSF57625">
    <property type="entry name" value="Invertebrate chitin-binding proteins"/>
    <property type="match status" value="14"/>
</dbReference>
<evidence type="ECO:0000256" key="4">
    <source>
        <dbReference type="ARBA" id="ARBA00022737"/>
    </source>
</evidence>
<dbReference type="InterPro" id="IPR036508">
    <property type="entry name" value="Chitin-bd_dom_sf"/>
</dbReference>
<accession>A0AAN8FNH6</accession>
<dbReference type="EMBL" id="WIXE01006417">
    <property type="protein sequence ID" value="KAK5981300.1"/>
    <property type="molecule type" value="Genomic_DNA"/>
</dbReference>
<organism evidence="9 10">
    <name type="scientific">Trichostrongylus colubriformis</name>
    <name type="common">Black scour worm</name>
    <dbReference type="NCBI Taxonomy" id="6319"/>
    <lineage>
        <taxon>Eukaryota</taxon>
        <taxon>Metazoa</taxon>
        <taxon>Ecdysozoa</taxon>
        <taxon>Nematoda</taxon>
        <taxon>Chromadorea</taxon>
        <taxon>Rhabditida</taxon>
        <taxon>Rhabditina</taxon>
        <taxon>Rhabditomorpha</taxon>
        <taxon>Strongyloidea</taxon>
        <taxon>Trichostrongylidae</taxon>
        <taxon>Trichostrongylus</taxon>
    </lineage>
</organism>
<reference evidence="9 10" key="1">
    <citation type="submission" date="2019-10" db="EMBL/GenBank/DDBJ databases">
        <title>Assembly and Annotation for the nematode Trichostrongylus colubriformis.</title>
        <authorList>
            <person name="Martin J."/>
        </authorList>
    </citation>
    <scope>NUCLEOTIDE SEQUENCE [LARGE SCALE GENOMIC DNA]</scope>
    <source>
        <strain evidence="9">G859</strain>
        <tissue evidence="9">Whole worm</tissue>
    </source>
</reference>
<dbReference type="InterPro" id="IPR051940">
    <property type="entry name" value="Chitin_bind-dev_reg"/>
</dbReference>
<feature type="domain" description="Chitin-binding type-2" evidence="8">
    <location>
        <begin position="467"/>
        <end position="520"/>
    </location>
</feature>
<feature type="domain" description="Chitin-binding type-2" evidence="8">
    <location>
        <begin position="556"/>
        <end position="609"/>
    </location>
</feature>
<evidence type="ECO:0000256" key="7">
    <source>
        <dbReference type="SAM" id="SignalP"/>
    </source>
</evidence>
<feature type="domain" description="Chitin-binding type-2" evidence="8">
    <location>
        <begin position="239"/>
        <end position="292"/>
    </location>
</feature>
<evidence type="ECO:0000256" key="5">
    <source>
        <dbReference type="ARBA" id="ARBA00023157"/>
    </source>
</evidence>
<evidence type="ECO:0000313" key="9">
    <source>
        <dbReference type="EMBL" id="KAK5981300.1"/>
    </source>
</evidence>
<feature type="domain" description="Chitin-binding type-2" evidence="8">
    <location>
        <begin position="916"/>
        <end position="969"/>
    </location>
</feature>
<dbReference type="GO" id="GO:0008061">
    <property type="term" value="F:chitin binding"/>
    <property type="evidence" value="ECO:0007669"/>
    <property type="project" value="UniProtKB-KW"/>
</dbReference>
<name>A0AAN8FNH6_TRICO</name>
<dbReference type="InterPro" id="IPR002557">
    <property type="entry name" value="Chitin-bd_dom"/>
</dbReference>
<keyword evidence="3 7" id="KW-0732">Signal</keyword>
<evidence type="ECO:0000313" key="10">
    <source>
        <dbReference type="Proteomes" id="UP001331761"/>
    </source>
</evidence>
<feature type="domain" description="Chitin-binding type-2" evidence="8">
    <location>
        <begin position="1010"/>
        <end position="1063"/>
    </location>
</feature>
<evidence type="ECO:0000256" key="3">
    <source>
        <dbReference type="ARBA" id="ARBA00022729"/>
    </source>
</evidence>
<feature type="domain" description="Chitin-binding type-2" evidence="8">
    <location>
        <begin position="19"/>
        <end position="76"/>
    </location>
</feature>
<protein>
    <recommendedName>
        <fullName evidence="8">Chitin-binding type-2 domain-containing protein</fullName>
    </recommendedName>
</protein>
<proteinExistence type="predicted"/>
<feature type="domain" description="Chitin-binding type-2" evidence="8">
    <location>
        <begin position="388"/>
        <end position="441"/>
    </location>
</feature>
<feature type="domain" description="Chitin-binding type-2" evidence="8">
    <location>
        <begin position="824"/>
        <end position="877"/>
    </location>
</feature>
<dbReference type="PANTHER" id="PTHR23301:SF0">
    <property type="entry name" value="CHITIN-BINDING TYPE-2 DOMAIN-CONTAINING PROTEIN-RELATED"/>
    <property type="match status" value="1"/>
</dbReference>
<feature type="domain" description="Chitin-binding type-2" evidence="8">
    <location>
        <begin position="732"/>
        <end position="785"/>
    </location>
</feature>
<gene>
    <name evidence="9" type="ORF">GCK32_007459</name>
</gene>
<feature type="domain" description="Chitin-binding type-2" evidence="8">
    <location>
        <begin position="646"/>
        <end position="699"/>
    </location>
</feature>
<evidence type="ECO:0000256" key="1">
    <source>
        <dbReference type="ARBA" id="ARBA00022473"/>
    </source>
</evidence>
<dbReference type="GO" id="GO:0005576">
    <property type="term" value="C:extracellular region"/>
    <property type="evidence" value="ECO:0007669"/>
    <property type="project" value="InterPro"/>
</dbReference>
<keyword evidence="6" id="KW-0325">Glycoprotein</keyword>
<comment type="caution">
    <text evidence="9">The sequence shown here is derived from an EMBL/GenBank/DDBJ whole genome shotgun (WGS) entry which is preliminary data.</text>
</comment>
<dbReference type="AlphaFoldDB" id="A0AAN8FNH6"/>
<dbReference type="Pfam" id="PF01607">
    <property type="entry name" value="CBM_14"/>
    <property type="match status" value="13"/>
</dbReference>
<keyword evidence="10" id="KW-1185">Reference proteome</keyword>
<feature type="domain" description="Chitin-binding type-2" evidence="8">
    <location>
        <begin position="1100"/>
        <end position="1153"/>
    </location>
</feature>
<dbReference type="PANTHER" id="PTHR23301">
    <property type="entry name" value="CHITIN BINDING PERITROPHIN-A"/>
    <property type="match status" value="1"/>
</dbReference>
<dbReference type="PROSITE" id="PS50940">
    <property type="entry name" value="CHIT_BIND_II"/>
    <property type="match status" value="14"/>
</dbReference>
<evidence type="ECO:0000256" key="2">
    <source>
        <dbReference type="ARBA" id="ARBA00022669"/>
    </source>
</evidence>
<keyword evidence="2" id="KW-0147">Chitin-binding</keyword>